<evidence type="ECO:0000313" key="2">
    <source>
        <dbReference type="EMBL" id="GAA3772166.1"/>
    </source>
</evidence>
<feature type="transmembrane region" description="Helical" evidence="1">
    <location>
        <begin position="7"/>
        <end position="25"/>
    </location>
</feature>
<evidence type="ECO:0000256" key="1">
    <source>
        <dbReference type="SAM" id="Phobius"/>
    </source>
</evidence>
<keyword evidence="1" id="KW-0472">Membrane</keyword>
<feature type="transmembrane region" description="Helical" evidence="1">
    <location>
        <begin position="37"/>
        <end position="60"/>
    </location>
</feature>
<name>A0ABP7GP32_9MICO</name>
<comment type="caution">
    <text evidence="2">The sequence shown here is derived from an EMBL/GenBank/DDBJ whole genome shotgun (WGS) entry which is preliminary data.</text>
</comment>
<reference evidence="3" key="1">
    <citation type="journal article" date="2019" name="Int. J. Syst. Evol. Microbiol.">
        <title>The Global Catalogue of Microorganisms (GCM) 10K type strain sequencing project: providing services to taxonomists for standard genome sequencing and annotation.</title>
        <authorList>
            <consortium name="The Broad Institute Genomics Platform"/>
            <consortium name="The Broad Institute Genome Sequencing Center for Infectious Disease"/>
            <person name="Wu L."/>
            <person name="Ma J."/>
        </authorList>
    </citation>
    <scope>NUCLEOTIDE SEQUENCE [LARGE SCALE GENOMIC DNA]</scope>
    <source>
        <strain evidence="3">JCM 16950</strain>
    </source>
</reference>
<organism evidence="2 3">
    <name type="scientific">Microbacterium kribbense</name>
    <dbReference type="NCBI Taxonomy" id="433645"/>
    <lineage>
        <taxon>Bacteria</taxon>
        <taxon>Bacillati</taxon>
        <taxon>Actinomycetota</taxon>
        <taxon>Actinomycetes</taxon>
        <taxon>Micrococcales</taxon>
        <taxon>Microbacteriaceae</taxon>
        <taxon>Microbacterium</taxon>
    </lineage>
</organism>
<protein>
    <submittedName>
        <fullName evidence="2">Uncharacterized protein</fullName>
    </submittedName>
</protein>
<feature type="transmembrane region" description="Helical" evidence="1">
    <location>
        <begin position="72"/>
        <end position="92"/>
    </location>
</feature>
<evidence type="ECO:0000313" key="3">
    <source>
        <dbReference type="Proteomes" id="UP001500540"/>
    </source>
</evidence>
<sequence>MQPRSRLPGALIAVGGVVVVAWVVFGRALFGVAGQLTVVYLVTLGVLLVVLNAFISDSVMRTARRGFQHRRATFAMLFVSWGCALVLGLLIPDITTDGLQTIATGASEPGRGIAVGFANPFGVVMVVCTIWALVLARGDSNGRADRPHVEEDDGY</sequence>
<accession>A0ABP7GP32</accession>
<keyword evidence="1" id="KW-1133">Transmembrane helix</keyword>
<keyword evidence="3" id="KW-1185">Reference proteome</keyword>
<gene>
    <name evidence="2" type="ORF">GCM10022240_25310</name>
</gene>
<keyword evidence="1" id="KW-0812">Transmembrane</keyword>
<dbReference type="EMBL" id="BAABAF010000008">
    <property type="protein sequence ID" value="GAA3772166.1"/>
    <property type="molecule type" value="Genomic_DNA"/>
</dbReference>
<proteinExistence type="predicted"/>
<feature type="transmembrane region" description="Helical" evidence="1">
    <location>
        <begin position="112"/>
        <end position="136"/>
    </location>
</feature>
<dbReference type="Proteomes" id="UP001500540">
    <property type="component" value="Unassembled WGS sequence"/>
</dbReference>
<dbReference type="RefSeq" id="WP_344784151.1">
    <property type="nucleotide sequence ID" value="NZ_BAABAF010000008.1"/>
</dbReference>